<sequence>MTATPYLSVAALAVTLAACAATRPDTAMPADMPALQEAFIGSGATSATLTTGSRGKFTFYRNGAAEFRPTGTTGNFVIGTQLASIEGNTVCLAPNDEGWTGACIDIYTVEPGSYFCEGRFGNAANWKDNCVFEVDG</sequence>
<name>A0A840WZV8_9RHOB</name>
<evidence type="ECO:0000313" key="3">
    <source>
        <dbReference type="Proteomes" id="UP000553766"/>
    </source>
</evidence>
<dbReference type="EMBL" id="JACIJS010000005">
    <property type="protein sequence ID" value="MBB5516004.1"/>
    <property type="molecule type" value="Genomic_DNA"/>
</dbReference>
<organism evidence="2 3">
    <name type="scientific">Rubricella aquisinus</name>
    <dbReference type="NCBI Taxonomy" id="2028108"/>
    <lineage>
        <taxon>Bacteria</taxon>
        <taxon>Pseudomonadati</taxon>
        <taxon>Pseudomonadota</taxon>
        <taxon>Alphaproteobacteria</taxon>
        <taxon>Rhodobacterales</taxon>
        <taxon>Paracoccaceae</taxon>
        <taxon>Rubricella</taxon>
    </lineage>
</organism>
<protein>
    <recommendedName>
        <fullName evidence="4">Lipoprotein</fullName>
    </recommendedName>
</protein>
<reference evidence="2 3" key="1">
    <citation type="submission" date="2020-08" db="EMBL/GenBank/DDBJ databases">
        <title>Genomic Encyclopedia of Type Strains, Phase IV (KMG-IV): sequencing the most valuable type-strain genomes for metagenomic binning, comparative biology and taxonomic classification.</title>
        <authorList>
            <person name="Goeker M."/>
        </authorList>
    </citation>
    <scope>NUCLEOTIDE SEQUENCE [LARGE SCALE GENOMIC DNA]</scope>
    <source>
        <strain evidence="2 3">DSM 103377</strain>
    </source>
</reference>
<dbReference type="RefSeq" id="WP_184011187.1">
    <property type="nucleotide sequence ID" value="NZ_JACIJS010000005.1"/>
</dbReference>
<accession>A0A840WZV8</accession>
<keyword evidence="1" id="KW-0732">Signal</keyword>
<dbReference type="Proteomes" id="UP000553766">
    <property type="component" value="Unassembled WGS sequence"/>
</dbReference>
<keyword evidence="3" id="KW-1185">Reference proteome</keyword>
<gene>
    <name evidence="2" type="ORF">FHS89_002024</name>
</gene>
<feature type="signal peptide" evidence="1">
    <location>
        <begin position="1"/>
        <end position="20"/>
    </location>
</feature>
<proteinExistence type="predicted"/>
<evidence type="ECO:0000256" key="1">
    <source>
        <dbReference type="SAM" id="SignalP"/>
    </source>
</evidence>
<evidence type="ECO:0008006" key="4">
    <source>
        <dbReference type="Google" id="ProtNLM"/>
    </source>
</evidence>
<evidence type="ECO:0000313" key="2">
    <source>
        <dbReference type="EMBL" id="MBB5516004.1"/>
    </source>
</evidence>
<comment type="caution">
    <text evidence="2">The sequence shown here is derived from an EMBL/GenBank/DDBJ whole genome shotgun (WGS) entry which is preliminary data.</text>
</comment>
<dbReference type="AlphaFoldDB" id="A0A840WZV8"/>
<feature type="chain" id="PRO_5032353004" description="Lipoprotein" evidence="1">
    <location>
        <begin position="21"/>
        <end position="136"/>
    </location>
</feature>